<dbReference type="Proteomes" id="UP000245412">
    <property type="component" value="Unassembled WGS sequence"/>
</dbReference>
<evidence type="ECO:0000256" key="2">
    <source>
        <dbReference type="ARBA" id="ARBA00022448"/>
    </source>
</evidence>
<protein>
    <submittedName>
        <fullName evidence="6">ABC-2 type transport system ATP-binding protein</fullName>
    </submittedName>
</protein>
<sequence length="221" mass="24430">MLIEINNLSKEIGNELILKDINMRMESGHVYGIKGKNGSGKTMLMRAICGLIFPTHGSIMIDGKELGKDLSFPESVGALLENPGFINEYSGVKNLKTLAAIQNKVGYEEICEVLVKVGLDPSDNKKFKKYSLGMKQKLGIAGAIFENPELVILDEPTNALDEKSIVSFKEIIKELKARHALVIISCHDTEDLQELSDTIFTMENGSITAMEKCNPGYDYEK</sequence>
<dbReference type="AlphaFoldDB" id="A0AB73T8B7"/>
<evidence type="ECO:0000313" key="6">
    <source>
        <dbReference type="EMBL" id="PWJ78151.1"/>
    </source>
</evidence>
<name>A0AB73T8B7_9FIRM</name>
<evidence type="ECO:0000256" key="3">
    <source>
        <dbReference type="ARBA" id="ARBA00022741"/>
    </source>
</evidence>
<comment type="similarity">
    <text evidence="1">Belongs to the ABC transporter superfamily.</text>
</comment>
<keyword evidence="4 6" id="KW-0067">ATP-binding</keyword>
<accession>A0AB73T8B7</accession>
<gene>
    <name evidence="6" type="ORF">C7383_102287</name>
</gene>
<keyword evidence="2" id="KW-0813">Transport</keyword>
<dbReference type="Pfam" id="PF00005">
    <property type="entry name" value="ABC_tran"/>
    <property type="match status" value="1"/>
</dbReference>
<dbReference type="PANTHER" id="PTHR43335:SF4">
    <property type="entry name" value="ABC TRANSPORTER, ATP-BINDING PROTEIN"/>
    <property type="match status" value="1"/>
</dbReference>
<feature type="domain" description="ABC transporter" evidence="5">
    <location>
        <begin position="3"/>
        <end position="221"/>
    </location>
</feature>
<dbReference type="GO" id="GO:0016887">
    <property type="term" value="F:ATP hydrolysis activity"/>
    <property type="evidence" value="ECO:0007669"/>
    <property type="project" value="InterPro"/>
</dbReference>
<reference evidence="6 7" key="1">
    <citation type="submission" date="2018-05" db="EMBL/GenBank/DDBJ databases">
        <authorList>
            <person name="Goeker M."/>
            <person name="Huntemann M."/>
            <person name="Clum A."/>
            <person name="Pillay M."/>
            <person name="Palaniappan K."/>
            <person name="Varghese N."/>
            <person name="Mikhailova N."/>
            <person name="Stamatis D."/>
            <person name="Reddy T."/>
            <person name="Daum C."/>
            <person name="Shapiro N."/>
            <person name="Ivanova N."/>
            <person name="Kyrpides N."/>
            <person name="Woyke T."/>
        </authorList>
    </citation>
    <scope>NUCLEOTIDE SEQUENCE [LARGE SCALE GENOMIC DNA]</scope>
    <source>
        <strain evidence="6 7">DSM 26524</strain>
    </source>
</reference>
<dbReference type="SMART" id="SM00382">
    <property type="entry name" value="AAA"/>
    <property type="match status" value="1"/>
</dbReference>
<dbReference type="PROSITE" id="PS00211">
    <property type="entry name" value="ABC_TRANSPORTER_1"/>
    <property type="match status" value="1"/>
</dbReference>
<evidence type="ECO:0000256" key="4">
    <source>
        <dbReference type="ARBA" id="ARBA00022840"/>
    </source>
</evidence>
<dbReference type="InterPro" id="IPR027417">
    <property type="entry name" value="P-loop_NTPase"/>
</dbReference>
<dbReference type="RefSeq" id="WP_109625084.1">
    <property type="nucleotide sequence ID" value="NZ_JANKBI010000005.1"/>
</dbReference>
<dbReference type="GO" id="GO:0005524">
    <property type="term" value="F:ATP binding"/>
    <property type="evidence" value="ECO:0007669"/>
    <property type="project" value="UniProtKB-KW"/>
</dbReference>
<evidence type="ECO:0000313" key="7">
    <source>
        <dbReference type="Proteomes" id="UP000245412"/>
    </source>
</evidence>
<comment type="caution">
    <text evidence="6">The sequence shown here is derived from an EMBL/GenBank/DDBJ whole genome shotgun (WGS) entry which is preliminary data.</text>
</comment>
<dbReference type="InterPro" id="IPR003439">
    <property type="entry name" value="ABC_transporter-like_ATP-bd"/>
</dbReference>
<dbReference type="EMBL" id="QGGY01000002">
    <property type="protein sequence ID" value="PWJ78151.1"/>
    <property type="molecule type" value="Genomic_DNA"/>
</dbReference>
<dbReference type="Gene3D" id="3.40.50.300">
    <property type="entry name" value="P-loop containing nucleotide triphosphate hydrolases"/>
    <property type="match status" value="1"/>
</dbReference>
<evidence type="ECO:0000256" key="1">
    <source>
        <dbReference type="ARBA" id="ARBA00005417"/>
    </source>
</evidence>
<dbReference type="PROSITE" id="PS50893">
    <property type="entry name" value="ABC_TRANSPORTER_2"/>
    <property type="match status" value="1"/>
</dbReference>
<keyword evidence="3" id="KW-0547">Nucleotide-binding</keyword>
<evidence type="ECO:0000259" key="5">
    <source>
        <dbReference type="PROSITE" id="PS50893"/>
    </source>
</evidence>
<dbReference type="PANTHER" id="PTHR43335">
    <property type="entry name" value="ABC TRANSPORTER, ATP-BINDING PROTEIN"/>
    <property type="match status" value="1"/>
</dbReference>
<keyword evidence="7" id="KW-1185">Reference proteome</keyword>
<organism evidence="6 7">
    <name type="scientific">Murimonas intestini</name>
    <dbReference type="NCBI Taxonomy" id="1337051"/>
    <lineage>
        <taxon>Bacteria</taxon>
        <taxon>Bacillati</taxon>
        <taxon>Bacillota</taxon>
        <taxon>Clostridia</taxon>
        <taxon>Lachnospirales</taxon>
        <taxon>Lachnospiraceae</taxon>
        <taxon>Murimonas</taxon>
    </lineage>
</organism>
<dbReference type="SUPFAM" id="SSF52540">
    <property type="entry name" value="P-loop containing nucleoside triphosphate hydrolases"/>
    <property type="match status" value="1"/>
</dbReference>
<dbReference type="InterPro" id="IPR003593">
    <property type="entry name" value="AAA+_ATPase"/>
</dbReference>
<proteinExistence type="inferred from homology"/>
<dbReference type="InterPro" id="IPR017871">
    <property type="entry name" value="ABC_transporter-like_CS"/>
</dbReference>